<accession>A0A563EL39</accession>
<reference evidence="1 2" key="1">
    <citation type="submission" date="2019-07" db="EMBL/GenBank/DDBJ databases">
        <title>Lentzea xizangensis sp. nov., isolated from Qinghai-Tibetan Plateau Soils.</title>
        <authorList>
            <person name="Huang J."/>
        </authorList>
    </citation>
    <scope>NUCLEOTIDE SEQUENCE [LARGE SCALE GENOMIC DNA]</scope>
    <source>
        <strain evidence="1 2">FXJ1.1311</strain>
    </source>
</reference>
<dbReference type="RefSeq" id="WP_146357316.1">
    <property type="nucleotide sequence ID" value="NZ_VOBR01000024.1"/>
</dbReference>
<dbReference type="OrthoDB" id="3669293at2"/>
<organism evidence="1 2">
    <name type="scientific">Lentzea tibetensis</name>
    <dbReference type="NCBI Taxonomy" id="2591470"/>
    <lineage>
        <taxon>Bacteria</taxon>
        <taxon>Bacillati</taxon>
        <taxon>Actinomycetota</taxon>
        <taxon>Actinomycetes</taxon>
        <taxon>Pseudonocardiales</taxon>
        <taxon>Pseudonocardiaceae</taxon>
        <taxon>Lentzea</taxon>
    </lineage>
</organism>
<comment type="caution">
    <text evidence="1">The sequence shown here is derived from an EMBL/GenBank/DDBJ whole genome shotgun (WGS) entry which is preliminary data.</text>
</comment>
<gene>
    <name evidence="1" type="ORF">FKR81_31030</name>
</gene>
<name>A0A563EL39_9PSEU</name>
<dbReference type="EMBL" id="VOBR01000024">
    <property type="protein sequence ID" value="TWP47775.1"/>
    <property type="molecule type" value="Genomic_DNA"/>
</dbReference>
<evidence type="ECO:0000313" key="1">
    <source>
        <dbReference type="EMBL" id="TWP47775.1"/>
    </source>
</evidence>
<dbReference type="AlphaFoldDB" id="A0A563EL39"/>
<evidence type="ECO:0000313" key="2">
    <source>
        <dbReference type="Proteomes" id="UP000316639"/>
    </source>
</evidence>
<sequence length="328" mass="36158">MSTPEATDVRKPAGIGPQTIVQKIVHPALAALYLGNVTVPARFEAHRAGGFVTRGQDFPEGTADAFTEAFGVDKVPGWPKGTQYLLRFYAHTTTLFTTTFGGRTLDSAHKMGTSTVYPAPFLGTGYTPSSNPIPEYFMELTELPSGAELWRVEPSGEAKSVGFYVHRQIGWVPTDDVAFGPSRFWPAPATLRMTVRRGLIARYQGRDFDADFANRPGELVLHPLPGQQAPQDFAEKDGARFLQVPDVAVDEIAVLRKRCTWRGAEFELLDVSGDHAVLNFLGENYEVAAQLGLTEVDYRQWRTVAPRAELTDVRDETRALPRGLFSAN</sequence>
<proteinExistence type="predicted"/>
<keyword evidence="2" id="KW-1185">Reference proteome</keyword>
<protein>
    <submittedName>
        <fullName evidence="1">Uncharacterized protein</fullName>
    </submittedName>
</protein>
<dbReference type="Proteomes" id="UP000316639">
    <property type="component" value="Unassembled WGS sequence"/>
</dbReference>